<comment type="subunit">
    <text evidence="3">Homodimer.</text>
</comment>
<gene>
    <name evidence="8" type="ORF">SAMN04488696_2903</name>
</gene>
<reference evidence="9" key="1">
    <citation type="submission" date="2016-10" db="EMBL/GenBank/DDBJ databases">
        <authorList>
            <person name="Varghese N."/>
            <person name="Submissions S."/>
        </authorList>
    </citation>
    <scope>NUCLEOTIDE SEQUENCE [LARGE SCALE GENOMIC DNA]</scope>
    <source>
        <strain evidence="9">Mob M</strain>
    </source>
</reference>
<evidence type="ECO:0000256" key="3">
    <source>
        <dbReference type="ARBA" id="ARBA00011738"/>
    </source>
</evidence>
<dbReference type="InterPro" id="IPR037175">
    <property type="entry name" value="KFase_sf"/>
</dbReference>
<keyword evidence="7" id="KW-0823">Tryptophan catabolism</keyword>
<evidence type="ECO:0000256" key="2">
    <source>
        <dbReference type="ARBA" id="ARBA00005023"/>
    </source>
</evidence>
<keyword evidence="6" id="KW-0862">Zinc</keyword>
<dbReference type="RefSeq" id="WP_091938187.1">
    <property type="nucleotide sequence ID" value="NZ_FOUJ01000008.1"/>
</dbReference>
<dbReference type="OrthoDB" id="9014at2157"/>
<dbReference type="InterPro" id="IPR007325">
    <property type="entry name" value="KFase/CYL"/>
</dbReference>
<keyword evidence="9" id="KW-1185">Reference proteome</keyword>
<dbReference type="GO" id="GO:0046872">
    <property type="term" value="F:metal ion binding"/>
    <property type="evidence" value="ECO:0007669"/>
    <property type="project" value="UniProtKB-KW"/>
</dbReference>
<organism evidence="8 9">
    <name type="scientific">Methanolobus profundi</name>
    <dbReference type="NCBI Taxonomy" id="487685"/>
    <lineage>
        <taxon>Archaea</taxon>
        <taxon>Methanobacteriati</taxon>
        <taxon>Methanobacteriota</taxon>
        <taxon>Stenosarchaea group</taxon>
        <taxon>Methanomicrobia</taxon>
        <taxon>Methanosarcinales</taxon>
        <taxon>Methanosarcinaceae</taxon>
        <taxon>Methanolobus</taxon>
    </lineage>
</organism>
<keyword evidence="4" id="KW-0479">Metal-binding</keyword>
<dbReference type="STRING" id="487685.SAMN04488696_2903"/>
<evidence type="ECO:0000313" key="8">
    <source>
        <dbReference type="EMBL" id="SFM92705.1"/>
    </source>
</evidence>
<dbReference type="Pfam" id="PF04199">
    <property type="entry name" value="Cyclase"/>
    <property type="match status" value="1"/>
</dbReference>
<proteinExistence type="predicted"/>
<comment type="cofactor">
    <cofactor evidence="1">
        <name>Zn(2+)</name>
        <dbReference type="ChEBI" id="CHEBI:29105"/>
    </cofactor>
</comment>
<evidence type="ECO:0000256" key="1">
    <source>
        <dbReference type="ARBA" id="ARBA00001947"/>
    </source>
</evidence>
<keyword evidence="5" id="KW-0378">Hydrolase</keyword>
<sequence length="210" mass="22693">MKGKIIDITTGISVDTPVYDGDPVPVVEKVSSIEEDGFAVSLISIGTHTGTHVDAPSHILKDGPSVDKIEPSSLMGEAIMLDLSSGEGPITSEELETNYLSFACGDDIPVLLIRTKRVSSSHIMTDQERFLTSSAGKWIMDHGFSVVGVDTLSVDSEPSLPNHSLFLKNEIHIVEYLHLSEVIEGLYYFICLPLKVIGCDGAPARVILIK</sequence>
<evidence type="ECO:0000256" key="7">
    <source>
        <dbReference type="ARBA" id="ARBA00023079"/>
    </source>
</evidence>
<dbReference type="PANTHER" id="PTHR31118">
    <property type="entry name" value="CYCLASE-LIKE PROTEIN 2"/>
    <property type="match status" value="1"/>
</dbReference>
<dbReference type="PANTHER" id="PTHR31118:SF12">
    <property type="entry name" value="CYCLASE-LIKE PROTEIN 2"/>
    <property type="match status" value="1"/>
</dbReference>
<dbReference type="GO" id="GO:0019441">
    <property type="term" value="P:L-tryptophan catabolic process to kynurenine"/>
    <property type="evidence" value="ECO:0007669"/>
    <property type="project" value="InterPro"/>
</dbReference>
<evidence type="ECO:0000313" key="9">
    <source>
        <dbReference type="Proteomes" id="UP000198535"/>
    </source>
</evidence>
<dbReference type="Proteomes" id="UP000198535">
    <property type="component" value="Unassembled WGS sequence"/>
</dbReference>
<evidence type="ECO:0000256" key="5">
    <source>
        <dbReference type="ARBA" id="ARBA00022801"/>
    </source>
</evidence>
<protein>
    <submittedName>
        <fullName evidence="8">Kynurenine formamidase</fullName>
    </submittedName>
</protein>
<dbReference type="Gene3D" id="3.50.30.50">
    <property type="entry name" value="Putative cyclase"/>
    <property type="match status" value="1"/>
</dbReference>
<comment type="pathway">
    <text evidence="2">Amino-acid degradation.</text>
</comment>
<evidence type="ECO:0000256" key="4">
    <source>
        <dbReference type="ARBA" id="ARBA00022723"/>
    </source>
</evidence>
<name>A0A1I4UUZ4_9EURY</name>
<dbReference type="FunFam" id="3.50.30.50:FF:000001">
    <property type="entry name" value="Kynurenine formamidase"/>
    <property type="match status" value="1"/>
</dbReference>
<dbReference type="GO" id="GO:0004061">
    <property type="term" value="F:arylformamidase activity"/>
    <property type="evidence" value="ECO:0007669"/>
    <property type="project" value="InterPro"/>
</dbReference>
<evidence type="ECO:0000256" key="6">
    <source>
        <dbReference type="ARBA" id="ARBA00022833"/>
    </source>
</evidence>
<accession>A0A1I4UUZ4</accession>
<dbReference type="SUPFAM" id="SSF102198">
    <property type="entry name" value="Putative cyclase"/>
    <property type="match status" value="1"/>
</dbReference>
<dbReference type="AlphaFoldDB" id="A0A1I4UUZ4"/>
<dbReference type="EMBL" id="FOUJ01000008">
    <property type="protein sequence ID" value="SFM92705.1"/>
    <property type="molecule type" value="Genomic_DNA"/>
</dbReference>